<feature type="transmembrane region" description="Helical" evidence="7">
    <location>
        <begin position="234"/>
        <end position="255"/>
    </location>
</feature>
<keyword evidence="2" id="KW-0813">Transport</keyword>
<feature type="transmembrane region" description="Helical" evidence="7">
    <location>
        <begin position="373"/>
        <end position="391"/>
    </location>
</feature>
<evidence type="ECO:0000256" key="7">
    <source>
        <dbReference type="SAM" id="Phobius"/>
    </source>
</evidence>
<feature type="transmembrane region" description="Helical" evidence="7">
    <location>
        <begin position="276"/>
        <end position="300"/>
    </location>
</feature>
<evidence type="ECO:0000256" key="6">
    <source>
        <dbReference type="SAM" id="MobiDB-lite"/>
    </source>
</evidence>
<gene>
    <name evidence="8" type="ORF">MMF93_07990</name>
</gene>
<dbReference type="Gene3D" id="1.20.1740.10">
    <property type="entry name" value="Amino acid/polyamine transporter I"/>
    <property type="match status" value="1"/>
</dbReference>
<keyword evidence="9" id="KW-1185">Reference proteome</keyword>
<evidence type="ECO:0000313" key="8">
    <source>
        <dbReference type="EMBL" id="UNS96452.1"/>
    </source>
</evidence>
<protein>
    <submittedName>
        <fullName evidence="8">Amino acid permease</fullName>
    </submittedName>
</protein>
<evidence type="ECO:0000256" key="5">
    <source>
        <dbReference type="ARBA" id="ARBA00023136"/>
    </source>
</evidence>
<organism evidence="8 9">
    <name type="scientific">Streptomyces tubbatahanensis</name>
    <dbReference type="NCBI Taxonomy" id="2923272"/>
    <lineage>
        <taxon>Bacteria</taxon>
        <taxon>Bacillati</taxon>
        <taxon>Actinomycetota</taxon>
        <taxon>Actinomycetes</taxon>
        <taxon>Kitasatosporales</taxon>
        <taxon>Streptomycetaceae</taxon>
        <taxon>Streptomyces</taxon>
    </lineage>
</organism>
<evidence type="ECO:0000313" key="9">
    <source>
        <dbReference type="Proteomes" id="UP001202244"/>
    </source>
</evidence>
<feature type="transmembrane region" description="Helical" evidence="7">
    <location>
        <begin position="89"/>
        <end position="107"/>
    </location>
</feature>
<feature type="region of interest" description="Disordered" evidence="6">
    <location>
        <begin position="481"/>
        <end position="534"/>
    </location>
</feature>
<keyword evidence="3 7" id="KW-0812">Transmembrane</keyword>
<accession>A0ABY3XPS6</accession>
<evidence type="ECO:0000256" key="2">
    <source>
        <dbReference type="ARBA" id="ARBA00022448"/>
    </source>
</evidence>
<proteinExistence type="predicted"/>
<comment type="subcellular location">
    <subcellularLocation>
        <location evidence="1">Membrane</location>
        <topology evidence="1">Multi-pass membrane protein</topology>
    </subcellularLocation>
</comment>
<name>A0ABY3XPS6_9ACTN</name>
<feature type="transmembrane region" description="Helical" evidence="7">
    <location>
        <begin position="453"/>
        <end position="472"/>
    </location>
</feature>
<evidence type="ECO:0000256" key="3">
    <source>
        <dbReference type="ARBA" id="ARBA00022692"/>
    </source>
</evidence>
<feature type="transmembrane region" description="Helical" evidence="7">
    <location>
        <begin position="29"/>
        <end position="51"/>
    </location>
</feature>
<dbReference type="PIRSF" id="PIRSF006060">
    <property type="entry name" value="AA_transporter"/>
    <property type="match status" value="1"/>
</dbReference>
<dbReference type="Pfam" id="PF13520">
    <property type="entry name" value="AA_permease_2"/>
    <property type="match status" value="1"/>
</dbReference>
<dbReference type="PANTHER" id="PTHR43243:SF4">
    <property type="entry name" value="CATIONIC AMINO ACID TRANSPORTER 4"/>
    <property type="match status" value="1"/>
</dbReference>
<reference evidence="8 9" key="1">
    <citation type="journal article" date="2023" name="Microbiol. Spectr.">
        <title>Synergy between Genome Mining, Metabolomics, and Bioinformatics Uncovers Antibacterial Chlorinated Carbazole Alkaloids and Their Biosynthetic Gene Cluster from Streptomyces tubbatahanensis sp. nov., a Novel Actinomycete Isolated from Sulu Sea, Philippines.</title>
        <authorList>
            <person name="Tenebro C.P."/>
            <person name="Trono D.J.V.L."/>
            <person name="Balida L.A.P."/>
            <person name="Bayog L.K.A."/>
            <person name="Bruna J.R."/>
            <person name="Sabido E.M."/>
            <person name="Caspe D.P.C."/>
            <person name="de Los Santos E.L.C."/>
            <person name="Saludes J.P."/>
            <person name="Dalisay D.S."/>
        </authorList>
    </citation>
    <scope>NUCLEOTIDE SEQUENCE [LARGE SCALE GENOMIC DNA]</scope>
    <source>
        <strain evidence="8 9">DSD3025</strain>
    </source>
</reference>
<dbReference type="EMBL" id="CP093846">
    <property type="protein sequence ID" value="UNS96452.1"/>
    <property type="molecule type" value="Genomic_DNA"/>
</dbReference>
<dbReference type="Proteomes" id="UP001202244">
    <property type="component" value="Chromosome"/>
</dbReference>
<sequence>MRTKSIEATLRDAERPATRLNRSLGPLQLTMMGIGVTIGGGIFVLTGTAAANYAGPAIALSFALGAFVSGLVALCYMEFASTVPVAGSAYTFAYLSLGEPVAWLIGWDLILDMTMGAGAVAAGWSQYVTDFLATFGIRLPESIAGPEAAVNVPAVAVILVLTAILAAGVRTTSRLNVAMTLVKLAAIVLFLAVGVSHVDPDNWAPFVPESRPAGAEGGFWEQPLLGWAGISTNATFGFAGILTGAAIVFGSYSGFDIMASSAEEAKRPQRTLPIALMATVAACATLYVTVSLVVTGMRPYTQLDNAAPVTGALEAAGEDWAVRIVGVGAICGLTTVVMIMLLGQSRVFLAMSRDRLLPGWFARVHPVTRSPRRITWTLGCMVALMTALLPIQDLAELGNIGMLTSFIAVCVGVIYLRRRRPDLPRAFRTPWVPVLPLVALVLCLVLVGSLPLITWARFLAWMAVGVLIYLLWGRRNSRVATGATETPEAPDTSGATATSLPGPADPAADPVADPVVDPVADSAAGEGVSGEPGR</sequence>
<feature type="transmembrane region" description="Helical" evidence="7">
    <location>
        <begin position="148"/>
        <end position="169"/>
    </location>
</feature>
<evidence type="ECO:0000256" key="1">
    <source>
        <dbReference type="ARBA" id="ARBA00004141"/>
    </source>
</evidence>
<dbReference type="InterPro" id="IPR002293">
    <property type="entry name" value="AA/rel_permease1"/>
</dbReference>
<feature type="compositionally biased region" description="Low complexity" evidence="6">
    <location>
        <begin position="505"/>
        <end position="521"/>
    </location>
</feature>
<feature type="transmembrane region" description="Helical" evidence="7">
    <location>
        <begin position="57"/>
        <end position="77"/>
    </location>
</feature>
<feature type="transmembrane region" description="Helical" evidence="7">
    <location>
        <begin position="397"/>
        <end position="416"/>
    </location>
</feature>
<feature type="transmembrane region" description="Helical" evidence="7">
    <location>
        <begin position="181"/>
        <end position="198"/>
    </location>
</feature>
<feature type="transmembrane region" description="Helical" evidence="7">
    <location>
        <begin position="428"/>
        <end position="447"/>
    </location>
</feature>
<keyword evidence="4 7" id="KW-1133">Transmembrane helix</keyword>
<dbReference type="RefSeq" id="WP_242750463.1">
    <property type="nucleotide sequence ID" value="NZ_CP093846.1"/>
</dbReference>
<feature type="transmembrane region" description="Helical" evidence="7">
    <location>
        <begin position="320"/>
        <end position="343"/>
    </location>
</feature>
<dbReference type="PANTHER" id="PTHR43243">
    <property type="entry name" value="INNER MEMBRANE TRANSPORTER YGJI-RELATED"/>
    <property type="match status" value="1"/>
</dbReference>
<evidence type="ECO:0000256" key="4">
    <source>
        <dbReference type="ARBA" id="ARBA00022989"/>
    </source>
</evidence>
<keyword evidence="5 7" id="KW-0472">Membrane</keyword>